<dbReference type="GO" id="GO:0051536">
    <property type="term" value="F:iron-sulfur cluster binding"/>
    <property type="evidence" value="ECO:0007669"/>
    <property type="project" value="InterPro"/>
</dbReference>
<evidence type="ECO:0000256" key="1">
    <source>
        <dbReference type="ARBA" id="ARBA00049958"/>
    </source>
</evidence>
<reference evidence="3 4" key="1">
    <citation type="submission" date="2011-04" db="EMBL/GenBank/DDBJ databases">
        <title>The Genome Sequence of Clostridium citroniae WAL-19142.</title>
        <authorList>
            <consortium name="The Broad Institute Genome Sequencing Platform"/>
            <person name="Earl A."/>
            <person name="Ward D."/>
            <person name="Feldgarden M."/>
            <person name="Gevers D."/>
            <person name="Warren Y.A."/>
            <person name="Tyrrell K.L."/>
            <person name="Citron D.M."/>
            <person name="Goldstein E.J."/>
            <person name="Daigneault M."/>
            <person name="Allen-Vercoe E."/>
            <person name="Young S.K."/>
            <person name="Zeng Q."/>
            <person name="Gargeya S."/>
            <person name="Fitzgerald M."/>
            <person name="Haas B."/>
            <person name="Abouelleil A."/>
            <person name="Alvarado L."/>
            <person name="Arachchi H.M."/>
            <person name="Berlin A."/>
            <person name="Brown A."/>
            <person name="Chapman S.B."/>
            <person name="Chen Z."/>
            <person name="Dunbar C."/>
            <person name="Freedman E."/>
            <person name="Gearin G."/>
            <person name="Gellesch M."/>
            <person name="Goldberg J."/>
            <person name="Griggs A."/>
            <person name="Gujja S."/>
            <person name="Heilman E.R."/>
            <person name="Heiman D."/>
            <person name="Howarth C."/>
            <person name="Larson L."/>
            <person name="Lui A."/>
            <person name="MacDonald P.J."/>
            <person name="Mehta T."/>
            <person name="Montmayeur A."/>
            <person name="Murphy C."/>
            <person name="Neiman D."/>
            <person name="Pearson M."/>
            <person name="Priest M."/>
            <person name="Roberts A."/>
            <person name="Saif S."/>
            <person name="Shea T."/>
            <person name="Shenoy N."/>
            <person name="Sisk P."/>
            <person name="Stolte C."/>
            <person name="Sykes S."/>
            <person name="White J."/>
            <person name="Yandava C."/>
            <person name="Wortman J."/>
            <person name="Nusbaum C."/>
            <person name="Birren B."/>
        </authorList>
    </citation>
    <scope>NUCLEOTIDE SEQUENCE [LARGE SCALE GENOMIC DNA]</scope>
    <source>
        <strain evidence="3 4">WAL-19142</strain>
    </source>
</reference>
<dbReference type="GO" id="GO:0016226">
    <property type="term" value="P:iron-sulfur cluster assembly"/>
    <property type="evidence" value="ECO:0007669"/>
    <property type="project" value="InterPro"/>
</dbReference>
<dbReference type="PANTHER" id="PTHR11178">
    <property type="entry name" value="IRON-SULFUR CLUSTER SCAFFOLD PROTEIN NFU-RELATED"/>
    <property type="match status" value="1"/>
</dbReference>
<dbReference type="Pfam" id="PF01106">
    <property type="entry name" value="NifU"/>
    <property type="match status" value="1"/>
</dbReference>
<evidence type="ECO:0000313" key="3">
    <source>
        <dbReference type="EMBL" id="KMW11153.1"/>
    </source>
</evidence>
<comment type="caution">
    <text evidence="3">The sequence shown here is derived from an EMBL/GenBank/DDBJ whole genome shotgun (WGS) entry which is preliminary data.</text>
</comment>
<dbReference type="InterPro" id="IPR034904">
    <property type="entry name" value="FSCA_dom_sf"/>
</dbReference>
<name>A0A0J9BD87_9FIRM</name>
<dbReference type="GO" id="GO:0005506">
    <property type="term" value="F:iron ion binding"/>
    <property type="evidence" value="ECO:0007669"/>
    <property type="project" value="InterPro"/>
</dbReference>
<dbReference type="OrthoDB" id="9796965at2"/>
<gene>
    <name evidence="3" type="ORF">HMPREF9470_00440</name>
</gene>
<evidence type="ECO:0000313" key="4">
    <source>
        <dbReference type="Proteomes" id="UP000037392"/>
    </source>
</evidence>
<dbReference type="GeneID" id="93162993"/>
<protein>
    <recommendedName>
        <fullName evidence="2">NIF system FeS cluster assembly NifU C-terminal domain-containing protein</fullName>
    </recommendedName>
</protein>
<dbReference type="SUPFAM" id="SSF117916">
    <property type="entry name" value="Fe-S cluster assembly (FSCA) domain-like"/>
    <property type="match status" value="1"/>
</dbReference>
<organism evidence="3 4">
    <name type="scientific">[Clostridium] citroniae WAL-19142</name>
    <dbReference type="NCBI Taxonomy" id="742734"/>
    <lineage>
        <taxon>Bacteria</taxon>
        <taxon>Bacillati</taxon>
        <taxon>Bacillota</taxon>
        <taxon>Clostridia</taxon>
        <taxon>Lachnospirales</taxon>
        <taxon>Lachnospiraceae</taxon>
        <taxon>Enterocloster</taxon>
    </lineage>
</organism>
<dbReference type="AlphaFoldDB" id="A0A0J9BD87"/>
<dbReference type="Gene3D" id="3.30.300.130">
    <property type="entry name" value="Fe-S cluster assembly (FSCA)"/>
    <property type="match status" value="1"/>
</dbReference>
<comment type="function">
    <text evidence="1">May be involved in the formation or repair of [Fe-S] clusters present in iron-sulfur proteins.</text>
</comment>
<dbReference type="InterPro" id="IPR001075">
    <property type="entry name" value="NIF_FeS_clus_asmbl_NifU_C"/>
</dbReference>
<dbReference type="RefSeq" id="WP_007861938.1">
    <property type="nucleotide sequence ID" value="NZ_KQ235875.1"/>
</dbReference>
<dbReference type="Proteomes" id="UP000037392">
    <property type="component" value="Unassembled WGS sequence"/>
</dbReference>
<evidence type="ECO:0000259" key="2">
    <source>
        <dbReference type="Pfam" id="PF01106"/>
    </source>
</evidence>
<dbReference type="PATRIC" id="fig|742734.4.peg.469"/>
<proteinExistence type="predicted"/>
<dbReference type="EMBL" id="ADLK01000056">
    <property type="protein sequence ID" value="KMW11153.1"/>
    <property type="molecule type" value="Genomic_DNA"/>
</dbReference>
<accession>A0A0J9BD87</accession>
<sequence>MDEELKKDIEAVLNLFVRPQLSNHGGGLEVIDLDQDGILWIEMQGECAGCPSADETAKSLVQKELVTRIPQIRGVEIDSGISGEIIEEAMKLFTHGTDGRTNKNHKS</sequence>
<feature type="domain" description="NIF system FeS cluster assembly NifU C-terminal" evidence="2">
    <location>
        <begin position="9"/>
        <end position="76"/>
    </location>
</feature>